<feature type="transmembrane region" description="Helical" evidence="2">
    <location>
        <begin position="7"/>
        <end position="30"/>
    </location>
</feature>
<proteinExistence type="predicted"/>
<dbReference type="InterPro" id="IPR019734">
    <property type="entry name" value="TPR_rpt"/>
</dbReference>
<evidence type="ECO:0000256" key="2">
    <source>
        <dbReference type="SAM" id="Phobius"/>
    </source>
</evidence>
<dbReference type="AlphaFoldDB" id="A0A542YJY4"/>
<organism evidence="3 4">
    <name type="scientific">Homoserinimonas aerilata</name>
    <dbReference type="NCBI Taxonomy" id="1162970"/>
    <lineage>
        <taxon>Bacteria</taxon>
        <taxon>Bacillati</taxon>
        <taxon>Actinomycetota</taxon>
        <taxon>Actinomycetes</taxon>
        <taxon>Micrococcales</taxon>
        <taxon>Microbacteriaceae</taxon>
        <taxon>Homoserinimonas</taxon>
    </lineage>
</organism>
<keyword evidence="4" id="KW-1185">Reference proteome</keyword>
<protein>
    <recommendedName>
        <fullName evidence="5">Tetratricopeptide repeat protein</fullName>
    </recommendedName>
</protein>
<keyword evidence="2" id="KW-0812">Transmembrane</keyword>
<dbReference type="EMBL" id="VFOM01000001">
    <property type="protein sequence ID" value="TQL48385.1"/>
    <property type="molecule type" value="Genomic_DNA"/>
</dbReference>
<dbReference type="SUPFAM" id="SSF48452">
    <property type="entry name" value="TPR-like"/>
    <property type="match status" value="1"/>
</dbReference>
<sequence length="147" mass="15884">MTKKLGVAVMAVLLLLYIFAVAQLAVGLLLSGDAVAVTMGVALAVLPVVGVWGLVVEIMFGMRSERLLGRLEGEGALPSEPVPLLTSGRPERDAAEAEFPRYRAEVEASPESWQAWLRLGLAYDASGDRRRARQSVRRAIALERAAR</sequence>
<comment type="caution">
    <text evidence="3">The sequence shown here is derived from an EMBL/GenBank/DDBJ whole genome shotgun (WGS) entry which is preliminary data.</text>
</comment>
<evidence type="ECO:0000313" key="3">
    <source>
        <dbReference type="EMBL" id="TQL48385.1"/>
    </source>
</evidence>
<gene>
    <name evidence="3" type="ORF">FB562_1479</name>
</gene>
<reference evidence="3 4" key="1">
    <citation type="submission" date="2019-06" db="EMBL/GenBank/DDBJ databases">
        <title>Sequencing the genomes of 1000 actinobacteria strains.</title>
        <authorList>
            <person name="Klenk H.-P."/>
        </authorList>
    </citation>
    <scope>NUCLEOTIDE SEQUENCE [LARGE SCALE GENOMIC DNA]</scope>
    <source>
        <strain evidence="3 4">DSM 26477</strain>
    </source>
</reference>
<dbReference type="Proteomes" id="UP000317998">
    <property type="component" value="Unassembled WGS sequence"/>
</dbReference>
<dbReference type="InterPro" id="IPR011990">
    <property type="entry name" value="TPR-like_helical_dom_sf"/>
</dbReference>
<accession>A0A542YJY4</accession>
<keyword evidence="1" id="KW-0802">TPR repeat</keyword>
<feature type="transmembrane region" description="Helical" evidence="2">
    <location>
        <begin position="36"/>
        <end position="60"/>
    </location>
</feature>
<evidence type="ECO:0000313" key="4">
    <source>
        <dbReference type="Proteomes" id="UP000317998"/>
    </source>
</evidence>
<dbReference type="PROSITE" id="PS50005">
    <property type="entry name" value="TPR"/>
    <property type="match status" value="1"/>
</dbReference>
<evidence type="ECO:0000256" key="1">
    <source>
        <dbReference type="PROSITE-ProRule" id="PRU00339"/>
    </source>
</evidence>
<evidence type="ECO:0008006" key="5">
    <source>
        <dbReference type="Google" id="ProtNLM"/>
    </source>
</evidence>
<dbReference type="RefSeq" id="WP_185740471.1">
    <property type="nucleotide sequence ID" value="NZ_VFOM01000001.1"/>
</dbReference>
<dbReference type="Gene3D" id="1.25.40.10">
    <property type="entry name" value="Tetratricopeptide repeat domain"/>
    <property type="match status" value="1"/>
</dbReference>
<keyword evidence="2" id="KW-1133">Transmembrane helix</keyword>
<name>A0A542YJY4_9MICO</name>
<keyword evidence="2" id="KW-0472">Membrane</keyword>
<feature type="repeat" description="TPR" evidence="1">
    <location>
        <begin position="113"/>
        <end position="146"/>
    </location>
</feature>